<reference evidence="4 5" key="1">
    <citation type="submission" date="2024-06" db="EMBL/GenBank/DDBJ databases">
        <title>A chromosome level genome sequence of Diviner's sage (Salvia divinorum).</title>
        <authorList>
            <person name="Ford S.A."/>
            <person name="Ro D.-K."/>
            <person name="Ness R.W."/>
            <person name="Phillips M.A."/>
        </authorList>
    </citation>
    <scope>NUCLEOTIDE SEQUENCE [LARGE SCALE GENOMIC DNA]</scope>
    <source>
        <strain evidence="4">SAF-2024a</strain>
        <tissue evidence="4">Leaf</tissue>
    </source>
</reference>
<dbReference type="InterPro" id="IPR027935">
    <property type="entry name" value="Di19_C"/>
</dbReference>
<evidence type="ECO:0000313" key="4">
    <source>
        <dbReference type="EMBL" id="KAL1550274.1"/>
    </source>
</evidence>
<feature type="domain" description="Di19 C-terminal" evidence="3">
    <location>
        <begin position="126"/>
        <end position="223"/>
    </location>
</feature>
<dbReference type="Pfam" id="PF05605">
    <property type="entry name" value="zf-Di19"/>
    <property type="match status" value="1"/>
</dbReference>
<keyword evidence="5" id="KW-1185">Reference proteome</keyword>
<dbReference type="InterPro" id="IPR033347">
    <property type="entry name" value="Di19"/>
</dbReference>
<evidence type="ECO:0000256" key="1">
    <source>
        <dbReference type="ARBA" id="ARBA00007109"/>
    </source>
</evidence>
<comment type="similarity">
    <text evidence="1">Belongs to the Di19 family.</text>
</comment>
<evidence type="ECO:0000259" key="3">
    <source>
        <dbReference type="Pfam" id="PF14571"/>
    </source>
</evidence>
<name>A0ABD1H241_SALDI</name>
<evidence type="ECO:0000259" key="2">
    <source>
        <dbReference type="Pfam" id="PF05605"/>
    </source>
</evidence>
<dbReference type="EMBL" id="JBEAFC010000007">
    <property type="protein sequence ID" value="KAL1550274.1"/>
    <property type="molecule type" value="Genomic_DNA"/>
</dbReference>
<dbReference type="PANTHER" id="PTHR31875:SF37">
    <property type="entry name" value="PROTEIN DEHYDRATION-INDUCED 19 HOMOLOG 4-LIKE ISOFORM X1"/>
    <property type="match status" value="1"/>
</dbReference>
<dbReference type="Proteomes" id="UP001567538">
    <property type="component" value="Unassembled WGS sequence"/>
</dbReference>
<dbReference type="AlphaFoldDB" id="A0ABD1H241"/>
<dbReference type="InterPro" id="IPR008598">
    <property type="entry name" value="Di19_Zn-bd"/>
</dbReference>
<comment type="caution">
    <text evidence="4">The sequence shown here is derived from an EMBL/GenBank/DDBJ whole genome shotgun (WGS) entry which is preliminary data.</text>
</comment>
<dbReference type="Pfam" id="PF14571">
    <property type="entry name" value="Di19_C"/>
    <property type="match status" value="1"/>
</dbReference>
<evidence type="ECO:0000313" key="5">
    <source>
        <dbReference type="Proteomes" id="UP001567538"/>
    </source>
</evidence>
<organism evidence="4 5">
    <name type="scientific">Salvia divinorum</name>
    <name type="common">Maria pastora</name>
    <name type="synonym">Diviner's sage</name>
    <dbReference type="NCBI Taxonomy" id="28513"/>
    <lineage>
        <taxon>Eukaryota</taxon>
        <taxon>Viridiplantae</taxon>
        <taxon>Streptophyta</taxon>
        <taxon>Embryophyta</taxon>
        <taxon>Tracheophyta</taxon>
        <taxon>Spermatophyta</taxon>
        <taxon>Magnoliopsida</taxon>
        <taxon>eudicotyledons</taxon>
        <taxon>Gunneridae</taxon>
        <taxon>Pentapetalae</taxon>
        <taxon>asterids</taxon>
        <taxon>lamiids</taxon>
        <taxon>Lamiales</taxon>
        <taxon>Lamiaceae</taxon>
        <taxon>Nepetoideae</taxon>
        <taxon>Mentheae</taxon>
        <taxon>Salviinae</taxon>
        <taxon>Salvia</taxon>
        <taxon>Salvia subgen. Calosphace</taxon>
    </lineage>
</organism>
<dbReference type="PANTHER" id="PTHR31875">
    <property type="entry name" value="PROTEIN DEHYDRATION-INDUCED 19"/>
    <property type="match status" value="1"/>
</dbReference>
<sequence length="227" mass="25623">MADRFYKYVDFEHSSFSRNSIEDYVEEDEEVGGDCGEDELNDFEGDAKSEELACPFCPEDFDVLGLCCHIDADHRMEVKPGVCPFCMIKVRINMASHVITQHENVLKALCIKKHRNTRSRSALFQLRKELQEKHLQSVKESSCVGSSSNAETDSKLLSFVNSPRCASNLQTTKYASSTQASVTSVEISKDVTLDRIQPTLSKDWHKERASRCNFLQGLVLSTILDDL</sequence>
<protein>
    <submittedName>
        <fullName evidence="4">Protein DEHYDRATION-INDUCED 19 7-like</fullName>
    </submittedName>
</protein>
<gene>
    <name evidence="4" type="ORF">AAHA92_18256</name>
</gene>
<accession>A0ABD1H241</accession>
<feature type="domain" description="Di19 zinc-binding" evidence="2">
    <location>
        <begin position="51"/>
        <end position="102"/>
    </location>
</feature>
<proteinExistence type="inferred from homology"/>